<reference evidence="1" key="1">
    <citation type="journal article" date="2011" name="Stand. Genomic Sci.">
        <title>Non-contiguous finished genome sequence and contextual data of the filamentous soil bacterium Ktedonobacter racemifer type strain (SOSP1-21).</title>
        <authorList>
            <person name="Chang Y.J."/>
            <person name="Land M."/>
            <person name="Hauser L."/>
            <person name="Chertkov O."/>
            <person name="Del Rio T.G."/>
            <person name="Nolan M."/>
            <person name="Copeland A."/>
            <person name="Tice H."/>
            <person name="Cheng J.F."/>
            <person name="Lucas S."/>
            <person name="Han C."/>
            <person name="Goodwin L."/>
            <person name="Pitluck S."/>
            <person name="Ivanova N."/>
            <person name="Ovchinikova G."/>
            <person name="Pati A."/>
            <person name="Chen A."/>
            <person name="Palaniappan K."/>
            <person name="Mavromatis K."/>
            <person name="Liolios K."/>
            <person name="Brettin T."/>
            <person name="Fiebig A."/>
            <person name="Rohde M."/>
            <person name="Abt B."/>
            <person name="Goker M."/>
            <person name="Detter J.C."/>
            <person name="Woyke T."/>
            <person name="Bristow J."/>
            <person name="Eisen J.A."/>
            <person name="Markowitz V."/>
            <person name="Hugenholtz P."/>
            <person name="Kyrpides N.C."/>
            <person name="Klenk H.P."/>
            <person name="Lapidus A."/>
        </authorList>
    </citation>
    <scope>NUCLEOTIDE SEQUENCE [LARGE SCALE GENOMIC DNA]</scope>
    <source>
        <strain evidence="1">SOSP1-21</strain>
    </source>
</reference>
<evidence type="ECO:0000313" key="1">
    <source>
        <dbReference type="EMBL" id="EFH87891.1"/>
    </source>
</evidence>
<comment type="caution">
    <text evidence="1">The sequence shown here is derived from an EMBL/GenBank/DDBJ whole genome shotgun (WGS) entry which is preliminary data.</text>
</comment>
<evidence type="ECO:0000313" key="2">
    <source>
        <dbReference type="Proteomes" id="UP000004508"/>
    </source>
</evidence>
<sequence>MNKQSEENSFHTSSIHNIRDGIPHEAILDRVFQDGVRHLAYDPFARLALTIHYYCGTRATETLDLHLFCVLEDQDGHAYLLIPRGKAKQ</sequence>
<dbReference type="OrthoDB" id="568347at2"/>
<dbReference type="RefSeq" id="WP_007903489.1">
    <property type="nucleotide sequence ID" value="NZ_ADVG01000001.1"/>
</dbReference>
<feature type="non-terminal residue" evidence="1">
    <location>
        <position position="89"/>
    </location>
</feature>
<proteinExistence type="predicted"/>
<dbReference type="Proteomes" id="UP000004508">
    <property type="component" value="Unassembled WGS sequence"/>
</dbReference>
<keyword evidence="2" id="KW-1185">Reference proteome</keyword>
<protein>
    <submittedName>
        <fullName evidence="1">Uncharacterized protein</fullName>
    </submittedName>
</protein>
<gene>
    <name evidence="1" type="ORF">Krac_9242</name>
</gene>
<dbReference type="EMBL" id="ADVG01000001">
    <property type="protein sequence ID" value="EFH87891.1"/>
    <property type="molecule type" value="Genomic_DNA"/>
</dbReference>
<organism evidence="1 2">
    <name type="scientific">Ktedonobacter racemifer DSM 44963</name>
    <dbReference type="NCBI Taxonomy" id="485913"/>
    <lineage>
        <taxon>Bacteria</taxon>
        <taxon>Bacillati</taxon>
        <taxon>Chloroflexota</taxon>
        <taxon>Ktedonobacteria</taxon>
        <taxon>Ktedonobacterales</taxon>
        <taxon>Ktedonobacteraceae</taxon>
        <taxon>Ktedonobacter</taxon>
    </lineage>
</organism>
<dbReference type="AlphaFoldDB" id="D6TBA7"/>
<dbReference type="InParanoid" id="D6TBA7"/>
<name>D6TBA7_KTERA</name>
<accession>D6TBA7</accession>